<dbReference type="AlphaFoldDB" id="A0A5C6TVB1"/>
<evidence type="ECO:0000313" key="4">
    <source>
        <dbReference type="Proteomes" id="UP000321249"/>
    </source>
</evidence>
<evidence type="ECO:0000256" key="1">
    <source>
        <dbReference type="SAM" id="MobiDB-lite"/>
    </source>
</evidence>
<proteinExistence type="predicted"/>
<dbReference type="InterPro" id="IPR011990">
    <property type="entry name" value="TPR-like_helical_dom_sf"/>
</dbReference>
<feature type="compositionally biased region" description="Low complexity" evidence="1">
    <location>
        <begin position="46"/>
        <end position="55"/>
    </location>
</feature>
<evidence type="ECO:0000256" key="2">
    <source>
        <dbReference type="SAM" id="SignalP"/>
    </source>
</evidence>
<evidence type="ECO:0000313" key="3">
    <source>
        <dbReference type="EMBL" id="TXC63638.1"/>
    </source>
</evidence>
<keyword evidence="4" id="KW-1185">Reference proteome</keyword>
<feature type="signal peptide" evidence="2">
    <location>
        <begin position="1"/>
        <end position="20"/>
    </location>
</feature>
<protein>
    <recommendedName>
        <fullName evidence="5">Tetratricopeptide repeat protein</fullName>
    </recommendedName>
</protein>
<reference evidence="3 4" key="1">
    <citation type="journal article" date="2015" name="J. Microbiol.">
        <title>Sphingosinicella ginsenosidimutans sp. nov., with ginsenoside converting activity.</title>
        <authorList>
            <person name="Kim J.K."/>
            <person name="Kang M.S."/>
            <person name="Park S.C."/>
            <person name="Kim K.M."/>
            <person name="Choi K."/>
            <person name="Yoon M.H."/>
            <person name="Im W.T."/>
        </authorList>
    </citation>
    <scope>NUCLEOTIDE SEQUENCE [LARGE SCALE GENOMIC DNA]</scope>
    <source>
        <strain evidence="3 4">BS-11</strain>
    </source>
</reference>
<dbReference type="OrthoDB" id="7443106at2"/>
<feature type="region of interest" description="Disordered" evidence="1">
    <location>
        <begin position="20"/>
        <end position="55"/>
    </location>
</feature>
<sequence length="539" mass="57199">MRLPLPIAGLMLALASPVMGQDQPAAPAPTPDQTVPTVDAPPPGAAAPAAPAAPDPAALDAARRAIATADTQRLVRDADYARAILGDLDLAGPSLPTDADAVAAVRTLRLLALTGAQRRDEAREMADQLLDSRPRDPQLYGAPLVAAAAMEDKALIVRTIEAASRNVSGTGWGTLRGMIDRGAMAGLLGQLKSDHEEALRARLAAALFRIGWPGDGDADMTDTLRTILLDDRLANDDRPAAADYAASIVTPAATLSLIVGKRYDDLLAPGTDRMAMLQRALELQDRETAGALASAPADPRRILDRVRYLRGLGRDADALALLQPFIRDVRATVAGSEEGMWLINEAAYAMVALGRQGDALALMRRLAGLSLDDNAALLGPAINYSLMLWEAGRYGDALDQASRLDRDSERRASAFGQTWIASSIACALAGLGRPAEAAPQVEQLAARPDLNPTALMRTYLCLGRDDDAAALLVSQLQGNDPQAMILALQDYQLARGSAQTGPIYDRLAALRDRPEVQAALARVGRVLSLPLSRTYWSDF</sequence>
<accession>A0A5C6TVB1</accession>
<feature type="compositionally biased region" description="Low complexity" evidence="1">
    <location>
        <begin position="21"/>
        <end position="38"/>
    </location>
</feature>
<gene>
    <name evidence="3" type="ORF">FRZ32_08180</name>
</gene>
<name>A0A5C6TVB1_9SPHN</name>
<comment type="caution">
    <text evidence="3">The sequence shown here is derived from an EMBL/GenBank/DDBJ whole genome shotgun (WGS) entry which is preliminary data.</text>
</comment>
<organism evidence="3 4">
    <name type="scientific">Allosphingosinicella ginsenosidimutans</name>
    <dbReference type="NCBI Taxonomy" id="1176539"/>
    <lineage>
        <taxon>Bacteria</taxon>
        <taxon>Pseudomonadati</taxon>
        <taxon>Pseudomonadota</taxon>
        <taxon>Alphaproteobacteria</taxon>
        <taxon>Sphingomonadales</taxon>
        <taxon>Sphingomonadaceae</taxon>
        <taxon>Allosphingosinicella</taxon>
    </lineage>
</organism>
<evidence type="ECO:0008006" key="5">
    <source>
        <dbReference type="Google" id="ProtNLM"/>
    </source>
</evidence>
<dbReference type="SUPFAM" id="SSF48452">
    <property type="entry name" value="TPR-like"/>
    <property type="match status" value="1"/>
</dbReference>
<feature type="chain" id="PRO_5022722244" description="Tetratricopeptide repeat protein" evidence="2">
    <location>
        <begin position="21"/>
        <end position="539"/>
    </location>
</feature>
<dbReference type="RefSeq" id="WP_147043044.1">
    <property type="nucleotide sequence ID" value="NZ_BAABIR010000003.1"/>
</dbReference>
<dbReference type="EMBL" id="VOQQ01000001">
    <property type="protein sequence ID" value="TXC63638.1"/>
    <property type="molecule type" value="Genomic_DNA"/>
</dbReference>
<keyword evidence="2" id="KW-0732">Signal</keyword>
<dbReference type="Proteomes" id="UP000321249">
    <property type="component" value="Unassembled WGS sequence"/>
</dbReference>